<evidence type="ECO:0000313" key="2">
    <source>
        <dbReference type="Proteomes" id="UP000310719"/>
    </source>
</evidence>
<accession>A0A4U9HVB4</accession>
<gene>
    <name evidence="1" type="ORF">NCTC13032_03553</name>
</gene>
<reference evidence="1 2" key="1">
    <citation type="submission" date="2019-05" db="EMBL/GenBank/DDBJ databases">
        <authorList>
            <consortium name="Pathogen Informatics"/>
        </authorList>
    </citation>
    <scope>NUCLEOTIDE SEQUENCE [LARGE SCALE GENOMIC DNA]</scope>
    <source>
        <strain evidence="1 2">NCTC13032</strain>
    </source>
</reference>
<sequence>MTVWEAQSTGGWNPGSLVGPGGMIYMTKQGLEGSSQQLKRNWQDLPDKVPEVKGYTGWDRMRCDMDAGR</sequence>
<protein>
    <submittedName>
        <fullName evidence="1">Uncharacterized protein</fullName>
    </submittedName>
</protein>
<name>A0A4U9HVB4_9ENTR</name>
<dbReference type="AlphaFoldDB" id="A0A4U9HVB4"/>
<evidence type="ECO:0000313" key="1">
    <source>
        <dbReference type="EMBL" id="VTP68434.1"/>
    </source>
</evidence>
<dbReference type="Proteomes" id="UP000310719">
    <property type="component" value="Chromosome"/>
</dbReference>
<organism evidence="1 2">
    <name type="scientific">Leclercia adecarboxylata</name>
    <dbReference type="NCBI Taxonomy" id="83655"/>
    <lineage>
        <taxon>Bacteria</taxon>
        <taxon>Pseudomonadati</taxon>
        <taxon>Pseudomonadota</taxon>
        <taxon>Gammaproteobacteria</taxon>
        <taxon>Enterobacterales</taxon>
        <taxon>Enterobacteriaceae</taxon>
        <taxon>Leclercia</taxon>
    </lineage>
</organism>
<dbReference type="EMBL" id="LR590464">
    <property type="protein sequence ID" value="VTP68434.1"/>
    <property type="molecule type" value="Genomic_DNA"/>
</dbReference>
<proteinExistence type="predicted"/>